<reference evidence="2 3" key="1">
    <citation type="submission" date="2015-11" db="EMBL/GenBank/DDBJ databases">
        <title>Draft genome of Sulfurovum riftiae 1812E, a member of the Epsilonproteobacteria isolated from the tube of the deep-sea hydrothermal vent tubewom Riftia pachyptila.</title>
        <authorList>
            <person name="Vetriani C."/>
            <person name="Giovannelli D."/>
        </authorList>
    </citation>
    <scope>NUCLEOTIDE SEQUENCE [LARGE SCALE GENOMIC DNA]</scope>
    <source>
        <strain evidence="2 3">1812E</strain>
    </source>
</reference>
<feature type="chain" id="PRO_5007578588" description="DUF481 domain-containing protein" evidence="1">
    <location>
        <begin position="22"/>
        <end position="378"/>
    </location>
</feature>
<feature type="signal peptide" evidence="1">
    <location>
        <begin position="1"/>
        <end position="21"/>
    </location>
</feature>
<dbReference type="Pfam" id="PF04338">
    <property type="entry name" value="DUF481"/>
    <property type="match status" value="1"/>
</dbReference>
<dbReference type="STRING" id="1630136.AS592_11180"/>
<gene>
    <name evidence="2" type="ORF">AS592_11180</name>
</gene>
<dbReference type="Proteomes" id="UP000075359">
    <property type="component" value="Unassembled WGS sequence"/>
</dbReference>
<dbReference type="RefSeq" id="WP_067328656.1">
    <property type="nucleotide sequence ID" value="NZ_LNKT01000001.1"/>
</dbReference>
<dbReference type="AlphaFoldDB" id="A0A151CJC7"/>
<accession>A0A151CJC7</accession>
<evidence type="ECO:0008006" key="4">
    <source>
        <dbReference type="Google" id="ProtNLM"/>
    </source>
</evidence>
<protein>
    <recommendedName>
        <fullName evidence="4">DUF481 domain-containing protein</fullName>
    </recommendedName>
</protein>
<evidence type="ECO:0000313" key="3">
    <source>
        <dbReference type="Proteomes" id="UP000075359"/>
    </source>
</evidence>
<dbReference type="InterPro" id="IPR007433">
    <property type="entry name" value="DUF481"/>
</dbReference>
<comment type="caution">
    <text evidence="2">The sequence shown here is derived from an EMBL/GenBank/DDBJ whole genome shotgun (WGS) entry which is preliminary data.</text>
</comment>
<proteinExistence type="predicted"/>
<keyword evidence="1" id="KW-0732">Signal</keyword>
<sequence>MYRTIIKLFFLFLIGTNMLHASQEDPLKLEIERAEDAKVKDRIVVHGMVLYGKVIDIGQEKLSFRLLYSTGVSRFSYKDIDAISTQYSYHISFKRMDIVGRIEGIEDNKEYLKVREGNDLRTIKISDIDNLVISVNDDPSLENIIRNKLPHISGDINFGLERESGSNQKNTTNVLFNLNYKKAEHEVKLYVDYEFETTETATTPKVENKDELVGIVTYRNYFKNNLYWFGSLAADYDRPRQIQNRTIPAAGFGYRYRFKKERWIEPSLGLAYARTRYVDEMLYPEKKYAAAAIGLSGKFQADDFMYLNSIIFDGFLMYYPSLKAPDEDWIFRANAGITIPLFEFFSVKLIYTMTNDSNPDPAVGNNKTTTKLLFGFDF</sequence>
<dbReference type="EMBL" id="LNKT01000001">
    <property type="protein sequence ID" value="KYJ87648.1"/>
    <property type="molecule type" value="Genomic_DNA"/>
</dbReference>
<evidence type="ECO:0000256" key="1">
    <source>
        <dbReference type="SAM" id="SignalP"/>
    </source>
</evidence>
<evidence type="ECO:0000313" key="2">
    <source>
        <dbReference type="EMBL" id="KYJ87648.1"/>
    </source>
</evidence>
<organism evidence="2 3">
    <name type="scientific">Sulfurovum riftiae</name>
    <dbReference type="NCBI Taxonomy" id="1630136"/>
    <lineage>
        <taxon>Bacteria</taxon>
        <taxon>Pseudomonadati</taxon>
        <taxon>Campylobacterota</taxon>
        <taxon>Epsilonproteobacteria</taxon>
        <taxon>Campylobacterales</taxon>
        <taxon>Sulfurovaceae</taxon>
        <taxon>Sulfurovum</taxon>
    </lineage>
</organism>
<keyword evidence="3" id="KW-1185">Reference proteome</keyword>
<name>A0A151CJC7_9BACT</name>